<evidence type="ECO:0000313" key="2">
    <source>
        <dbReference type="Proteomes" id="UP000028631"/>
    </source>
</evidence>
<dbReference type="RefSeq" id="WP_032627232.1">
    <property type="nucleotide sequence ID" value="NZ_JPQU01000023.1"/>
</dbReference>
<evidence type="ECO:0000313" key="1">
    <source>
        <dbReference type="EMBL" id="KFE56937.1"/>
    </source>
</evidence>
<dbReference type="AlphaFoldDB" id="A0A085VNC4"/>
<gene>
    <name evidence="1" type="ORF">IV01_07095</name>
</gene>
<protein>
    <recommendedName>
        <fullName evidence="3">DUF2188 domain-containing protein</fullName>
    </recommendedName>
</protein>
<dbReference type="EMBL" id="JPQU01000023">
    <property type="protein sequence ID" value="KFE56937.1"/>
    <property type="molecule type" value="Genomic_DNA"/>
</dbReference>
<organism evidence="1 2">
    <name type="scientific">Pseudomonas syringae</name>
    <dbReference type="NCBI Taxonomy" id="317"/>
    <lineage>
        <taxon>Bacteria</taxon>
        <taxon>Pseudomonadati</taxon>
        <taxon>Pseudomonadota</taxon>
        <taxon>Gammaproteobacteria</taxon>
        <taxon>Pseudomonadales</taxon>
        <taxon>Pseudomonadaceae</taxon>
        <taxon>Pseudomonas</taxon>
    </lineage>
</organism>
<dbReference type="PATRIC" id="fig|317.175.peg.1473"/>
<accession>A0A085VNC4</accession>
<dbReference type="OrthoDB" id="7019008at2"/>
<name>A0A085VNC4_PSESX</name>
<keyword evidence="2" id="KW-1185">Reference proteome</keyword>
<proteinExistence type="predicted"/>
<comment type="caution">
    <text evidence="1">The sequence shown here is derived from an EMBL/GenBank/DDBJ whole genome shotgun (WGS) entry which is preliminary data.</text>
</comment>
<evidence type="ECO:0008006" key="3">
    <source>
        <dbReference type="Google" id="ProtNLM"/>
    </source>
</evidence>
<reference evidence="1 2" key="1">
    <citation type="submission" date="2014-07" db="EMBL/GenBank/DDBJ databases">
        <title>Draft Genome Sequences of Environmental Pseudomonas syringae strains.</title>
        <authorList>
            <person name="Baltrus D.A."/>
            <person name="Berge O."/>
            <person name="Morris C."/>
        </authorList>
    </citation>
    <scope>NUCLEOTIDE SEQUENCE [LARGE SCALE GENOMIC DNA]</scope>
    <source>
        <strain evidence="1 2">GAW0119</strain>
    </source>
</reference>
<sequence>MSDTKTVNGYLINKLADGHWWVCAANAEAIAGPFASESAAVEVAAVLQDQPKAARRRSEK</sequence>
<dbReference type="Proteomes" id="UP000028631">
    <property type="component" value="Unassembled WGS sequence"/>
</dbReference>